<sequence length="83" mass="9907">MKITKEYNEASSTVNNMDVFDVYVNDWGLLQYGFKYNEFTGLHDLYIMNTKKKFTGVPLEKMNNIIEKELNYQIKLFKQAKRI</sequence>
<proteinExistence type="predicted"/>
<organism evidence="1 2">
    <name type="scientific">Staphylococcus phage 6ec</name>
    <dbReference type="NCBI Taxonomy" id="1500386"/>
    <lineage>
        <taxon>Viruses</taxon>
        <taxon>Duplodnaviria</taxon>
        <taxon>Heunggongvirae</taxon>
        <taxon>Uroviricota</taxon>
        <taxon>Caudoviricetes</taxon>
        <taxon>Sextaecvirus</taxon>
        <taxon>Sextaecvirus sextaec</taxon>
    </lineage>
</organism>
<evidence type="ECO:0000313" key="1">
    <source>
        <dbReference type="EMBL" id="AIA64156.1"/>
    </source>
</evidence>
<protein>
    <submittedName>
        <fullName evidence="1">Uncharacterized protein</fullName>
    </submittedName>
</protein>
<dbReference type="EMBL" id="KJ804259">
    <property type="protein sequence ID" value="AIA64156.1"/>
    <property type="molecule type" value="Genomic_DNA"/>
</dbReference>
<gene>
    <name evidence="1" type="ORF">PHAGE6E_130</name>
</gene>
<name>A0A060AF36_9CAUD</name>
<evidence type="ECO:0000313" key="2">
    <source>
        <dbReference type="Proteomes" id="UP000026999"/>
    </source>
</evidence>
<dbReference type="KEGG" id="vg:19685871"/>
<dbReference type="RefSeq" id="YP_009042635.1">
    <property type="nucleotide sequence ID" value="NC_024355.1"/>
</dbReference>
<dbReference type="Proteomes" id="UP000026999">
    <property type="component" value="Segment"/>
</dbReference>
<accession>A0A060AF36</accession>
<dbReference type="GeneID" id="19685871"/>
<dbReference type="OrthoDB" id="39679at10239"/>
<reference evidence="1 2" key="1">
    <citation type="journal article" date="2014" name="Genome Announc.">
        <title>Complete Genome Sequence of a Staphylococcus epidermidis Bacteriophage Isolated from the Anterior Nares of Humans.</title>
        <authorList>
            <person name="Aswani V.H."/>
            <person name="Tremblay D.M."/>
            <person name="Moineau S."/>
            <person name="Shukla S.K."/>
        </authorList>
    </citation>
    <scope>NUCLEOTIDE SEQUENCE [LARGE SCALE GENOMIC DNA]</scope>
</reference>
<keyword evidence="2" id="KW-1185">Reference proteome</keyword>